<dbReference type="OrthoDB" id="127623at2"/>
<dbReference type="Gene3D" id="3.40.50.410">
    <property type="entry name" value="von Willebrand factor, type A domain"/>
    <property type="match status" value="1"/>
</dbReference>
<sequence>MRHHSLIASFLLLPALASGQNVSVPTLHTDVRLTTVDVVITDKNGNPVPGLKREDFSLRENKQAQALRGFEEHTGTTPTQYDPPRPGVFTNATAARGGVSNVLLIDFLNTPPQDQPFMRDQLVKFVQAQPAGTRTAIFAMNSSVTLLQDFTADPRILKAALVSMGTRFSAFVTKPPAVPNENVQALETLYESGNPAVQSIVAGLMQVTNDIQTRQDSVVTRNNALYTMQCLREVAEYLAGVNGRKNLVWVSGGFPTVIQRDVEATGNPFVGNEMLGTEMQQTQNLLASSQISVYPVDPRGVPVRPSQLPGNDLLASDLAAQQRMNGSRSFSPQDKEYDNSVFQEHVSMEQLADATGGKAFFNTNDIAQGMKQAIDDGTRFYTLSYTPPLSVKPGQFRDIEVSVRGKGLHLAYRHGYFAVPPRGATPSALNSKKTSLAMQPMAPQSSEVLFQMEVSKPTTNIDAAKVIGAPVFEAQPHGTYQLNAVVDFSTLQFSPDADGKMHGVVDVATVIYDKNGKVLDSRNDRATLALDDARYQAMLKSGMRYHQIVALPDKGDGYVRVAVHDAMTDKLGTVQMAMDSIRTSAKPH</sequence>
<feature type="signal peptide" evidence="2">
    <location>
        <begin position="1"/>
        <end position="19"/>
    </location>
</feature>
<protein>
    <submittedName>
        <fullName evidence="3">VWFA-related domain-containing protein</fullName>
    </submittedName>
</protein>
<dbReference type="NCBIfam" id="TIGR03436">
    <property type="entry name" value="acidobact_VWFA"/>
    <property type="match status" value="1"/>
</dbReference>
<evidence type="ECO:0000256" key="2">
    <source>
        <dbReference type="SAM" id="SignalP"/>
    </source>
</evidence>
<organism evidence="3 4">
    <name type="scientific">Terriglobus roseus</name>
    <dbReference type="NCBI Taxonomy" id="392734"/>
    <lineage>
        <taxon>Bacteria</taxon>
        <taxon>Pseudomonadati</taxon>
        <taxon>Acidobacteriota</taxon>
        <taxon>Terriglobia</taxon>
        <taxon>Terriglobales</taxon>
        <taxon>Acidobacteriaceae</taxon>
        <taxon>Terriglobus</taxon>
    </lineage>
</organism>
<feature type="chain" id="PRO_5009242037" evidence="2">
    <location>
        <begin position="20"/>
        <end position="588"/>
    </location>
</feature>
<feature type="region of interest" description="Disordered" evidence="1">
    <location>
        <begin position="67"/>
        <end position="86"/>
    </location>
</feature>
<proteinExistence type="predicted"/>
<evidence type="ECO:0000313" key="3">
    <source>
        <dbReference type="EMBL" id="SDF68966.1"/>
    </source>
</evidence>
<evidence type="ECO:0000313" key="4">
    <source>
        <dbReference type="Proteomes" id="UP000182427"/>
    </source>
</evidence>
<dbReference type="Proteomes" id="UP000182427">
    <property type="component" value="Chromosome I"/>
</dbReference>
<keyword evidence="4" id="KW-1185">Reference proteome</keyword>
<dbReference type="RefSeq" id="WP_083345857.1">
    <property type="nucleotide sequence ID" value="NZ_LT629690.1"/>
</dbReference>
<gene>
    <name evidence="3" type="ORF">SAMN05444167_3007</name>
</gene>
<reference evidence="3 4" key="1">
    <citation type="submission" date="2016-10" db="EMBL/GenBank/DDBJ databases">
        <authorList>
            <person name="de Groot N.N."/>
        </authorList>
    </citation>
    <scope>NUCLEOTIDE SEQUENCE [LARGE SCALE GENOMIC DNA]</scope>
    <source>
        <strain evidence="3 4">GAS232</strain>
    </source>
</reference>
<accession>A0A1G7N4U0</accession>
<dbReference type="AlphaFoldDB" id="A0A1G7N4U0"/>
<evidence type="ECO:0000256" key="1">
    <source>
        <dbReference type="SAM" id="MobiDB-lite"/>
    </source>
</evidence>
<name>A0A1G7N4U0_9BACT</name>
<dbReference type="InterPro" id="IPR036465">
    <property type="entry name" value="vWFA_dom_sf"/>
</dbReference>
<dbReference type="EMBL" id="LT629690">
    <property type="protein sequence ID" value="SDF68966.1"/>
    <property type="molecule type" value="Genomic_DNA"/>
</dbReference>
<dbReference type="InterPro" id="IPR017802">
    <property type="entry name" value="VWFA-rel_acidobac-type"/>
</dbReference>
<keyword evidence="2" id="KW-0732">Signal</keyword>